<organism evidence="1">
    <name type="scientific">viral metagenome</name>
    <dbReference type="NCBI Taxonomy" id="1070528"/>
    <lineage>
        <taxon>unclassified sequences</taxon>
        <taxon>metagenomes</taxon>
        <taxon>organismal metagenomes</taxon>
    </lineage>
</organism>
<evidence type="ECO:0000313" key="1">
    <source>
        <dbReference type="EMBL" id="QHT95237.1"/>
    </source>
</evidence>
<reference evidence="1" key="1">
    <citation type="journal article" date="2020" name="Nature">
        <title>Giant virus diversity and host interactions through global metagenomics.</title>
        <authorList>
            <person name="Schulz F."/>
            <person name="Roux S."/>
            <person name="Paez-Espino D."/>
            <person name="Jungbluth S."/>
            <person name="Walsh D.A."/>
            <person name="Denef V.J."/>
            <person name="McMahon K.D."/>
            <person name="Konstantinidis K.T."/>
            <person name="Eloe-Fadrosh E.A."/>
            <person name="Kyrpides N.C."/>
            <person name="Woyke T."/>
        </authorList>
    </citation>
    <scope>NUCLEOTIDE SEQUENCE</scope>
    <source>
        <strain evidence="1">GVMAG-M-3300024261-37</strain>
    </source>
</reference>
<accession>A0A6C0ITT5</accession>
<dbReference type="EMBL" id="MN740237">
    <property type="protein sequence ID" value="QHT95237.1"/>
    <property type="molecule type" value="Genomic_DNA"/>
</dbReference>
<sequence>MAKKAKMNKKRKEMNHRSPFFLNMTHTGRLITFCNSNSPTPSKQSCYGQYMKKKVREFVDNRSDVGVKRMPDNSSSLYTANKTSQTLADEACCTTVIPVCKNDCVGSNRKRANVTKDLPYKSASWKIAKAKAHRKCMCNADYKLNTYETPIYGNQPTGCRGT</sequence>
<protein>
    <submittedName>
        <fullName evidence="1">Uncharacterized protein</fullName>
    </submittedName>
</protein>
<proteinExistence type="predicted"/>
<dbReference type="AlphaFoldDB" id="A0A6C0ITT5"/>
<name>A0A6C0ITT5_9ZZZZ</name>